<dbReference type="GO" id="GO:0047280">
    <property type="term" value="F:nicotinamide phosphoribosyltransferase activity"/>
    <property type="evidence" value="ECO:0007669"/>
    <property type="project" value="TreeGrafter"/>
</dbReference>
<evidence type="ECO:0000313" key="6">
    <source>
        <dbReference type="Proteomes" id="UP000681720"/>
    </source>
</evidence>
<dbReference type="PANTHER" id="PTHR43816">
    <property type="entry name" value="NICOTINAMIDE PHOSPHORIBOSYLTRANSFERASE"/>
    <property type="match status" value="1"/>
</dbReference>
<comment type="pathway">
    <text evidence="1">Cofactor biosynthesis; NAD(+) biosynthesis.</text>
</comment>
<dbReference type="EMBL" id="CAJOBJ010172470">
    <property type="protein sequence ID" value="CAF4888136.1"/>
    <property type="molecule type" value="Genomic_DNA"/>
</dbReference>
<name>A0A8S3CKB6_9BILA</name>
<dbReference type="PANTHER" id="PTHR43816:SF1">
    <property type="entry name" value="NICOTINAMIDE PHOSPHORIBOSYLTRANSFERASE"/>
    <property type="match status" value="1"/>
</dbReference>
<accession>A0A8S3CKB6</accession>
<reference evidence="5" key="1">
    <citation type="submission" date="2021-02" db="EMBL/GenBank/DDBJ databases">
        <authorList>
            <person name="Nowell W R."/>
        </authorList>
    </citation>
    <scope>NUCLEOTIDE SEQUENCE</scope>
</reference>
<keyword evidence="2" id="KW-0328">Glycosyltransferase</keyword>
<gene>
    <name evidence="5" type="ORF">GIL414_LOCUS51196</name>
</gene>
<dbReference type="InterPro" id="IPR016471">
    <property type="entry name" value="Nicotinamide_PRibTrfase"/>
</dbReference>
<evidence type="ECO:0000256" key="1">
    <source>
        <dbReference type="ARBA" id="ARBA00004790"/>
    </source>
</evidence>
<protein>
    <recommendedName>
        <fullName evidence="4">Nicotinate/nicotinamide phosphoribosyltransferase domain-containing protein</fullName>
    </recommendedName>
</protein>
<dbReference type="Pfam" id="PF04095">
    <property type="entry name" value="NAPRTase"/>
    <property type="match status" value="1"/>
</dbReference>
<evidence type="ECO:0000313" key="5">
    <source>
        <dbReference type="EMBL" id="CAF4888136.1"/>
    </source>
</evidence>
<dbReference type="Proteomes" id="UP000681720">
    <property type="component" value="Unassembled WGS sequence"/>
</dbReference>
<dbReference type="GO" id="GO:0009435">
    <property type="term" value="P:NAD+ biosynthetic process"/>
    <property type="evidence" value="ECO:0007669"/>
    <property type="project" value="TreeGrafter"/>
</dbReference>
<dbReference type="Gene3D" id="3.20.20.70">
    <property type="entry name" value="Aldolase class I"/>
    <property type="match status" value="1"/>
</dbReference>
<keyword evidence="3" id="KW-0808">Transferase</keyword>
<evidence type="ECO:0000256" key="2">
    <source>
        <dbReference type="ARBA" id="ARBA00022676"/>
    </source>
</evidence>
<evidence type="ECO:0000259" key="4">
    <source>
        <dbReference type="Pfam" id="PF04095"/>
    </source>
</evidence>
<sequence length="76" mass="8600">NPIEVLPRLLDILYKKIGGHVNEKSFKVLEKHDRLIQGDGVNMESIKDILNLLERIGFSADDLVFASGGKIYDDFK</sequence>
<feature type="non-terminal residue" evidence="5">
    <location>
        <position position="1"/>
    </location>
</feature>
<proteinExistence type="predicted"/>
<feature type="domain" description="Nicotinate/nicotinamide phosphoribosyltransferase" evidence="4">
    <location>
        <begin position="9"/>
        <end position="75"/>
    </location>
</feature>
<organism evidence="5 6">
    <name type="scientific">Rotaria magnacalcarata</name>
    <dbReference type="NCBI Taxonomy" id="392030"/>
    <lineage>
        <taxon>Eukaryota</taxon>
        <taxon>Metazoa</taxon>
        <taxon>Spiralia</taxon>
        <taxon>Gnathifera</taxon>
        <taxon>Rotifera</taxon>
        <taxon>Eurotatoria</taxon>
        <taxon>Bdelloidea</taxon>
        <taxon>Philodinida</taxon>
        <taxon>Philodinidae</taxon>
        <taxon>Rotaria</taxon>
    </lineage>
</organism>
<dbReference type="InterPro" id="IPR013785">
    <property type="entry name" value="Aldolase_TIM"/>
</dbReference>
<dbReference type="AlphaFoldDB" id="A0A8S3CKB6"/>
<dbReference type="InterPro" id="IPR041525">
    <property type="entry name" value="N/Namide_PRibTrfase"/>
</dbReference>
<comment type="caution">
    <text evidence="5">The sequence shown here is derived from an EMBL/GenBank/DDBJ whole genome shotgun (WGS) entry which is preliminary data.</text>
</comment>
<evidence type="ECO:0000256" key="3">
    <source>
        <dbReference type="ARBA" id="ARBA00022679"/>
    </source>
</evidence>